<sequence length="52" mass="5433">MSAESIAMMVFSIAVLWGGLAAAVVHLGRATPEGPALDVHHVDPDAVRDHTL</sequence>
<dbReference type="NCBIfam" id="NF033493">
    <property type="entry name" value="MetS_like_NSS"/>
    <property type="match status" value="1"/>
</dbReference>
<proteinExistence type="predicted"/>
<reference evidence="2" key="1">
    <citation type="journal article" date="2019" name="Int. J. Syst. Evol. Microbiol.">
        <title>The Global Catalogue of Microorganisms (GCM) 10K type strain sequencing project: providing services to taxonomists for standard genome sequencing and annotation.</title>
        <authorList>
            <consortium name="The Broad Institute Genomics Platform"/>
            <consortium name="The Broad Institute Genome Sequencing Center for Infectious Disease"/>
            <person name="Wu L."/>
            <person name="Ma J."/>
        </authorList>
    </citation>
    <scope>NUCLEOTIDE SEQUENCE [LARGE SCALE GENOMIC DNA]</scope>
    <source>
        <strain evidence="2">DFY28</strain>
    </source>
</reference>
<evidence type="ECO:0000313" key="1">
    <source>
        <dbReference type="EMBL" id="MFC6154754.1"/>
    </source>
</evidence>
<organism evidence="1 2">
    <name type="scientific">Nocardioides yefusunii</name>
    <dbReference type="NCBI Taxonomy" id="2500546"/>
    <lineage>
        <taxon>Bacteria</taxon>
        <taxon>Bacillati</taxon>
        <taxon>Actinomycetota</taxon>
        <taxon>Actinomycetes</taxon>
        <taxon>Propionibacteriales</taxon>
        <taxon>Nocardioidaceae</taxon>
        <taxon>Nocardioides</taxon>
    </lineage>
</organism>
<accession>A0ABW1R1L9</accession>
<protein>
    <submittedName>
        <fullName evidence="1">Methionine/alanine import family NSS transporter small subunit</fullName>
    </submittedName>
</protein>
<name>A0ABW1R1L9_9ACTN</name>
<dbReference type="Proteomes" id="UP001596098">
    <property type="component" value="Unassembled WGS sequence"/>
</dbReference>
<dbReference type="EMBL" id="JBHSQI010000009">
    <property type="protein sequence ID" value="MFC6154754.1"/>
    <property type="molecule type" value="Genomic_DNA"/>
</dbReference>
<comment type="caution">
    <text evidence="1">The sequence shown here is derived from an EMBL/GenBank/DDBJ whole genome shotgun (WGS) entry which is preliminary data.</text>
</comment>
<evidence type="ECO:0000313" key="2">
    <source>
        <dbReference type="Proteomes" id="UP001596098"/>
    </source>
</evidence>
<dbReference type="RefSeq" id="WP_128219196.1">
    <property type="nucleotide sequence ID" value="NZ_CP034929.1"/>
</dbReference>
<keyword evidence="2" id="KW-1185">Reference proteome</keyword>
<gene>
    <name evidence="1" type="ORF">ACFPWU_13880</name>
</gene>
<dbReference type="InterPro" id="IPR031596">
    <property type="entry name" value="MaAIMP_sms"/>
</dbReference>
<dbReference type="Pfam" id="PF16951">
    <property type="entry name" value="MaAIMP_sms"/>
    <property type="match status" value="1"/>
</dbReference>